<protein>
    <submittedName>
        <fullName evidence="1">Uncharacterized protein</fullName>
    </submittedName>
</protein>
<dbReference type="EMBL" id="CM037152">
    <property type="protein sequence ID" value="KAH7836014.1"/>
    <property type="molecule type" value="Genomic_DNA"/>
</dbReference>
<sequence>MAINTTTPPFILSLLTTAAHHASLAPAVDCSIVIRNLVDCLSYVTDGSTTTKTKGKMLFWAQNGVEIQPECLCEAFKNNAQLGITLNVTKALDLPSACHVSVSSINKG</sequence>
<accession>A0ACB7X5R0</accession>
<organism evidence="1 2">
    <name type="scientific">Vaccinium darrowii</name>
    <dbReference type="NCBI Taxonomy" id="229202"/>
    <lineage>
        <taxon>Eukaryota</taxon>
        <taxon>Viridiplantae</taxon>
        <taxon>Streptophyta</taxon>
        <taxon>Embryophyta</taxon>
        <taxon>Tracheophyta</taxon>
        <taxon>Spermatophyta</taxon>
        <taxon>Magnoliopsida</taxon>
        <taxon>eudicotyledons</taxon>
        <taxon>Gunneridae</taxon>
        <taxon>Pentapetalae</taxon>
        <taxon>asterids</taxon>
        <taxon>Ericales</taxon>
        <taxon>Ericaceae</taxon>
        <taxon>Vaccinioideae</taxon>
        <taxon>Vaccinieae</taxon>
        <taxon>Vaccinium</taxon>
    </lineage>
</organism>
<keyword evidence="2" id="KW-1185">Reference proteome</keyword>
<proteinExistence type="predicted"/>
<gene>
    <name evidence="1" type="ORF">Vadar_031981</name>
</gene>
<comment type="caution">
    <text evidence="1">The sequence shown here is derived from an EMBL/GenBank/DDBJ whole genome shotgun (WGS) entry which is preliminary data.</text>
</comment>
<evidence type="ECO:0000313" key="2">
    <source>
        <dbReference type="Proteomes" id="UP000828048"/>
    </source>
</evidence>
<dbReference type="Proteomes" id="UP000828048">
    <property type="component" value="Chromosome 2"/>
</dbReference>
<evidence type="ECO:0000313" key="1">
    <source>
        <dbReference type="EMBL" id="KAH7836014.1"/>
    </source>
</evidence>
<name>A0ACB7X5R0_9ERIC</name>
<reference evidence="1 2" key="1">
    <citation type="journal article" date="2021" name="Hortic Res">
        <title>High-quality reference genome and annotation aids understanding of berry development for evergreen blueberry (Vaccinium darrowii).</title>
        <authorList>
            <person name="Yu J."/>
            <person name="Hulse-Kemp A.M."/>
            <person name="Babiker E."/>
            <person name="Staton M."/>
        </authorList>
    </citation>
    <scope>NUCLEOTIDE SEQUENCE [LARGE SCALE GENOMIC DNA]</scope>
    <source>
        <strain evidence="2">cv. NJ 8807/NJ 8810</strain>
        <tissue evidence="1">Young leaf</tissue>
    </source>
</reference>